<dbReference type="Proteomes" id="UP001597286">
    <property type="component" value="Unassembled WGS sequence"/>
</dbReference>
<dbReference type="Gene3D" id="3.10.180.10">
    <property type="entry name" value="2,3-Dihydroxybiphenyl 1,2-Dioxygenase, domain 1"/>
    <property type="match status" value="2"/>
</dbReference>
<dbReference type="EMBL" id="JBHUFB010000008">
    <property type="protein sequence ID" value="MFD1811900.1"/>
    <property type="molecule type" value="Genomic_DNA"/>
</dbReference>
<protein>
    <submittedName>
        <fullName evidence="2">VOC family protein</fullName>
    </submittedName>
</protein>
<evidence type="ECO:0000313" key="2">
    <source>
        <dbReference type="EMBL" id="MFD1811900.1"/>
    </source>
</evidence>
<dbReference type="PROSITE" id="PS51819">
    <property type="entry name" value="VOC"/>
    <property type="match status" value="2"/>
</dbReference>
<dbReference type="Pfam" id="PF00903">
    <property type="entry name" value="Glyoxalase"/>
    <property type="match status" value="2"/>
</dbReference>
<reference evidence="3" key="1">
    <citation type="journal article" date="2019" name="Int. J. Syst. Evol. Microbiol.">
        <title>The Global Catalogue of Microorganisms (GCM) 10K type strain sequencing project: providing services to taxonomists for standard genome sequencing and annotation.</title>
        <authorList>
            <consortium name="The Broad Institute Genomics Platform"/>
            <consortium name="The Broad Institute Genome Sequencing Center for Infectious Disease"/>
            <person name="Wu L."/>
            <person name="Ma J."/>
        </authorList>
    </citation>
    <scope>NUCLEOTIDE SEQUENCE [LARGE SCALE GENOMIC DNA]</scope>
    <source>
        <strain evidence="3">DT72</strain>
    </source>
</reference>
<gene>
    <name evidence="2" type="ORF">ACFSJG_06705</name>
</gene>
<dbReference type="InterPro" id="IPR037523">
    <property type="entry name" value="VOC_core"/>
</dbReference>
<dbReference type="SUPFAM" id="SSF54593">
    <property type="entry name" value="Glyoxalase/Bleomycin resistance protein/Dihydroxybiphenyl dioxygenase"/>
    <property type="match status" value="2"/>
</dbReference>
<comment type="caution">
    <text evidence="2">The sequence shown here is derived from an EMBL/GenBank/DDBJ whole genome shotgun (WGS) entry which is preliminary data.</text>
</comment>
<dbReference type="PANTHER" id="PTHR33993">
    <property type="entry name" value="GLYOXALASE-RELATED"/>
    <property type="match status" value="1"/>
</dbReference>
<feature type="domain" description="VOC" evidence="1">
    <location>
        <begin position="139"/>
        <end position="260"/>
    </location>
</feature>
<feature type="domain" description="VOC" evidence="1">
    <location>
        <begin position="10"/>
        <end position="125"/>
    </location>
</feature>
<name>A0ABW4P4E9_9NOCA</name>
<dbReference type="CDD" id="cd07247">
    <property type="entry name" value="SgaA_N_like"/>
    <property type="match status" value="1"/>
</dbReference>
<evidence type="ECO:0000259" key="1">
    <source>
        <dbReference type="PROSITE" id="PS51819"/>
    </source>
</evidence>
<keyword evidence="3" id="KW-1185">Reference proteome</keyword>
<dbReference type="RefSeq" id="WP_378484432.1">
    <property type="nucleotide sequence ID" value="NZ_JBHUFB010000008.1"/>
</dbReference>
<dbReference type="PANTHER" id="PTHR33993:SF10">
    <property type="entry name" value="CONSERVED PROTEIN"/>
    <property type="match status" value="1"/>
</dbReference>
<evidence type="ECO:0000313" key="3">
    <source>
        <dbReference type="Proteomes" id="UP001597286"/>
    </source>
</evidence>
<accession>A0ABW4P4E9</accession>
<organism evidence="2 3">
    <name type="scientific">Rhodococcus gannanensis</name>
    <dbReference type="NCBI Taxonomy" id="1960308"/>
    <lineage>
        <taxon>Bacteria</taxon>
        <taxon>Bacillati</taxon>
        <taxon>Actinomycetota</taxon>
        <taxon>Actinomycetes</taxon>
        <taxon>Mycobacteriales</taxon>
        <taxon>Nocardiaceae</taxon>
        <taxon>Rhodococcus</taxon>
    </lineage>
</organism>
<dbReference type="InterPro" id="IPR004360">
    <property type="entry name" value="Glyas_Fos-R_dOase_dom"/>
</dbReference>
<dbReference type="InterPro" id="IPR052164">
    <property type="entry name" value="Anthracycline_SecMetBiosynth"/>
</dbReference>
<sequence length="264" mass="28143">MSEYSAPAGAPVWFDLMSSDPAKAAEFYRAIFGWEVEAPREEFGGYQNFTKNGRRVAGLSPWMEEAGGPPNIWSVYLRTDDAAATLEAAEAAGGSVMVPPMAVGDEGTMAVVTDPAGAVIGFWQPDRHQGFSQWGEHGTPYWFECHSKDYAKSIDFYPKVIGARLEEIGTGGDGSPGPDAYSQVFVGDSSWSGIMDTSKISPPEVPSFWQVYVTSDDVAATVTQVESLGGTVLMATEDTPYGTLATVTDPFGAVFSLGHPPAGM</sequence>
<proteinExistence type="predicted"/>
<dbReference type="InterPro" id="IPR029068">
    <property type="entry name" value="Glyas_Bleomycin-R_OHBP_Dase"/>
</dbReference>